<protein>
    <recommendedName>
        <fullName evidence="12">Tafazzin family protein</fullName>
    </recommendedName>
</protein>
<dbReference type="Pfam" id="PF01553">
    <property type="entry name" value="Acyltransferase"/>
    <property type="match status" value="1"/>
</dbReference>
<evidence type="ECO:0000256" key="3">
    <source>
        <dbReference type="ARBA" id="ARBA00022679"/>
    </source>
</evidence>
<evidence type="ECO:0000256" key="12">
    <source>
        <dbReference type="RuleBase" id="RU365062"/>
    </source>
</evidence>
<dbReference type="GeneID" id="87806492"/>
<proteinExistence type="inferred from homology"/>
<dbReference type="GO" id="GO:0047184">
    <property type="term" value="F:1-acylglycerophosphocholine O-acyltransferase activity"/>
    <property type="evidence" value="ECO:0007669"/>
    <property type="project" value="TreeGrafter"/>
</dbReference>
<comment type="similarity">
    <text evidence="2 12">Belongs to the taffazin family.</text>
</comment>
<evidence type="ECO:0000256" key="6">
    <source>
        <dbReference type="ARBA" id="ARBA00023098"/>
    </source>
</evidence>
<keyword evidence="5" id="KW-0999">Mitochondrion inner membrane</keyword>
<evidence type="ECO:0000256" key="5">
    <source>
        <dbReference type="ARBA" id="ARBA00022792"/>
    </source>
</evidence>
<dbReference type="GO" id="GO:0035965">
    <property type="term" value="P:cardiolipin acyl-chain remodeling"/>
    <property type="evidence" value="ECO:0007669"/>
    <property type="project" value="TreeGrafter"/>
</dbReference>
<keyword evidence="9 14" id="KW-0012">Acyltransferase</keyword>
<evidence type="ECO:0000259" key="13">
    <source>
        <dbReference type="SMART" id="SM00563"/>
    </source>
</evidence>
<keyword evidence="15" id="KW-1185">Reference proteome</keyword>
<keyword evidence="3" id="KW-0808">Transferase</keyword>
<dbReference type="GO" id="GO:0007007">
    <property type="term" value="P:inner mitochondrial membrane organization"/>
    <property type="evidence" value="ECO:0007669"/>
    <property type="project" value="TreeGrafter"/>
</dbReference>
<dbReference type="InterPro" id="IPR002123">
    <property type="entry name" value="Plipid/glycerol_acylTrfase"/>
</dbReference>
<comment type="catalytic activity">
    <reaction evidence="11">
        <text>1'-[1,2-diacyl-sn-glycero-3-phospho],3'-[1-acyl-sn-glycero-3-phospho]-glycerol + a 1,2-diacyl-sn-glycero-3-phosphocholine = a cardiolipin + a 1-acyl-sn-glycero-3-phosphocholine</text>
        <dbReference type="Rhea" id="RHEA:33731"/>
        <dbReference type="ChEBI" id="CHEBI:57643"/>
        <dbReference type="ChEBI" id="CHEBI:58168"/>
        <dbReference type="ChEBI" id="CHEBI:62237"/>
        <dbReference type="ChEBI" id="CHEBI:64743"/>
    </reaction>
    <physiologicalReaction direction="left-to-right" evidence="11">
        <dbReference type="Rhea" id="RHEA:33732"/>
    </physiologicalReaction>
    <physiologicalReaction direction="right-to-left" evidence="11">
        <dbReference type="Rhea" id="RHEA:33733"/>
    </physiologicalReaction>
</comment>
<dbReference type="InterPro" id="IPR000872">
    <property type="entry name" value="Tafazzin"/>
</dbReference>
<keyword evidence="8" id="KW-0472">Membrane</keyword>
<evidence type="ECO:0000256" key="8">
    <source>
        <dbReference type="ARBA" id="ARBA00023136"/>
    </source>
</evidence>
<evidence type="ECO:0000313" key="14">
    <source>
        <dbReference type="EMBL" id="WOO79729.1"/>
    </source>
</evidence>
<dbReference type="CDD" id="cd07989">
    <property type="entry name" value="LPLAT_AGPAT-like"/>
    <property type="match status" value="1"/>
</dbReference>
<evidence type="ECO:0000256" key="4">
    <source>
        <dbReference type="ARBA" id="ARBA00022787"/>
    </source>
</evidence>
<organism evidence="14 15">
    <name type="scientific">Vanrija pseudolonga</name>
    <dbReference type="NCBI Taxonomy" id="143232"/>
    <lineage>
        <taxon>Eukaryota</taxon>
        <taxon>Fungi</taxon>
        <taxon>Dikarya</taxon>
        <taxon>Basidiomycota</taxon>
        <taxon>Agaricomycotina</taxon>
        <taxon>Tremellomycetes</taxon>
        <taxon>Trichosporonales</taxon>
        <taxon>Trichosporonaceae</taxon>
        <taxon>Vanrija</taxon>
    </lineage>
</organism>
<dbReference type="AlphaFoldDB" id="A0AAF0Y7R1"/>
<dbReference type="PANTHER" id="PTHR12497:SF0">
    <property type="entry name" value="TAFAZZIN"/>
    <property type="match status" value="1"/>
</dbReference>
<dbReference type="GO" id="GO:0005741">
    <property type="term" value="C:mitochondrial outer membrane"/>
    <property type="evidence" value="ECO:0007669"/>
    <property type="project" value="UniProtKB-SubCell"/>
</dbReference>
<keyword evidence="6" id="KW-0443">Lipid metabolism</keyword>
<evidence type="ECO:0000256" key="10">
    <source>
        <dbReference type="ARBA" id="ARBA00024323"/>
    </source>
</evidence>
<evidence type="ECO:0000313" key="15">
    <source>
        <dbReference type="Proteomes" id="UP000827549"/>
    </source>
</evidence>
<feature type="domain" description="Phospholipid/glycerol acyltransferase" evidence="13">
    <location>
        <begin position="75"/>
        <end position="211"/>
    </location>
</feature>
<name>A0AAF0Y7R1_9TREE</name>
<dbReference type="RefSeq" id="XP_062625761.1">
    <property type="nucleotide sequence ID" value="XM_062769777.1"/>
</dbReference>
<keyword evidence="7" id="KW-0496">Mitochondrion</keyword>
<evidence type="ECO:0000256" key="11">
    <source>
        <dbReference type="ARBA" id="ARBA00047906"/>
    </source>
</evidence>
<evidence type="ECO:0000256" key="2">
    <source>
        <dbReference type="ARBA" id="ARBA00010524"/>
    </source>
</evidence>
<sequence length="319" mass="35196">MPPPSSLWSAATLSFIGFNCKWFLNLTTQGYNVHGASNLLKALNQRNEAVIDTAEAGDAEGVIEVDGEKPFRRGIITVCNHNSVVDDPMMWSFLPTSNFFPFASPATTCLNARWTLGASDIMFTSAPTAKFFTAGQVIETVRGGGIYQKAVDTAIQRVEEGGWVHIFPEGKVNQKFSHPEGGLLRFKWGVGRIVMDSRVMPEIIPIWISGFDQIMDEHRGFPRFVPRPGAKVSVTIGESIRPQVEAVVNAHRAQGAKPTGPTHVEGDAHDGDRETRIKITQMLQDAVQALGEKVETYEGRFERGEWTQSRPVEAKNKEA</sequence>
<keyword evidence="4" id="KW-1000">Mitochondrion outer membrane</keyword>
<gene>
    <name evidence="14" type="primary">taz</name>
    <name evidence="14" type="ORF">LOC62_02G003246</name>
</gene>
<dbReference type="SMART" id="SM00563">
    <property type="entry name" value="PlsC"/>
    <property type="match status" value="1"/>
</dbReference>
<comment type="subcellular location">
    <subcellularLocation>
        <location evidence="1">Mitochondrion inner membrane</location>
        <topology evidence="1">Peripheral membrane protein</topology>
        <orientation evidence="1">Intermembrane side</orientation>
    </subcellularLocation>
    <subcellularLocation>
        <location evidence="10">Mitochondrion outer membrane</location>
        <topology evidence="10">Peripheral membrane protein</topology>
        <orientation evidence="10">Intermembrane side</orientation>
    </subcellularLocation>
</comment>
<dbReference type="Proteomes" id="UP000827549">
    <property type="component" value="Chromosome 2"/>
</dbReference>
<dbReference type="SUPFAM" id="SSF69593">
    <property type="entry name" value="Glycerol-3-phosphate (1)-acyltransferase"/>
    <property type="match status" value="1"/>
</dbReference>
<evidence type="ECO:0000256" key="9">
    <source>
        <dbReference type="ARBA" id="ARBA00023315"/>
    </source>
</evidence>
<dbReference type="PRINTS" id="PR00979">
    <property type="entry name" value="TAFAZZIN"/>
</dbReference>
<dbReference type="EMBL" id="CP086715">
    <property type="protein sequence ID" value="WOO79729.1"/>
    <property type="molecule type" value="Genomic_DNA"/>
</dbReference>
<dbReference type="PANTHER" id="PTHR12497">
    <property type="entry name" value="TAZ PROTEIN TAFAZZIN"/>
    <property type="match status" value="1"/>
</dbReference>
<reference evidence="14" key="1">
    <citation type="submission" date="2023-10" db="EMBL/GenBank/DDBJ databases">
        <authorList>
            <person name="Noh H."/>
        </authorList>
    </citation>
    <scope>NUCLEOTIDE SEQUENCE</scope>
    <source>
        <strain evidence="14">DUCC4014</strain>
    </source>
</reference>
<accession>A0AAF0Y7R1</accession>
<evidence type="ECO:0000256" key="7">
    <source>
        <dbReference type="ARBA" id="ARBA00023128"/>
    </source>
</evidence>
<dbReference type="GO" id="GO:0005743">
    <property type="term" value="C:mitochondrial inner membrane"/>
    <property type="evidence" value="ECO:0007669"/>
    <property type="project" value="UniProtKB-SubCell"/>
</dbReference>
<evidence type="ECO:0000256" key="1">
    <source>
        <dbReference type="ARBA" id="ARBA00004137"/>
    </source>
</evidence>